<keyword evidence="8" id="KW-1185">Reference proteome</keyword>
<dbReference type="Proteomes" id="UP001186944">
    <property type="component" value="Unassembled WGS sequence"/>
</dbReference>
<evidence type="ECO:0000256" key="4">
    <source>
        <dbReference type="ARBA" id="ARBA00023180"/>
    </source>
</evidence>
<dbReference type="PROSITE" id="PS50287">
    <property type="entry name" value="SRCR_2"/>
    <property type="match status" value="2"/>
</dbReference>
<evidence type="ECO:0000256" key="3">
    <source>
        <dbReference type="ARBA" id="ARBA00023157"/>
    </source>
</evidence>
<evidence type="ECO:0000256" key="1">
    <source>
        <dbReference type="ARBA" id="ARBA00022729"/>
    </source>
</evidence>
<feature type="domain" description="SRCR" evidence="6">
    <location>
        <begin position="29"/>
        <end position="130"/>
    </location>
</feature>
<dbReference type="PANTHER" id="PTHR19331:SF465">
    <property type="entry name" value="EGG PEPTIDE SPERACT RECEPTOR"/>
    <property type="match status" value="1"/>
</dbReference>
<accession>A0AA88Y0E9</accession>
<dbReference type="PANTHER" id="PTHR19331">
    <property type="entry name" value="SCAVENGER RECEPTOR DOMAIN-CONTAINING"/>
    <property type="match status" value="1"/>
</dbReference>
<feature type="disulfide bond" evidence="5">
    <location>
        <begin position="99"/>
        <end position="109"/>
    </location>
</feature>
<dbReference type="Gene3D" id="3.10.250.10">
    <property type="entry name" value="SRCR-like domain"/>
    <property type="match status" value="2"/>
</dbReference>
<comment type="caution">
    <text evidence="7">The sequence shown here is derived from an EMBL/GenBank/DDBJ whole genome shotgun (WGS) entry which is preliminary data.</text>
</comment>
<keyword evidence="4" id="KW-0325">Glycoprotein</keyword>
<comment type="caution">
    <text evidence="5">Lacks conserved residue(s) required for the propagation of feature annotation.</text>
</comment>
<protein>
    <recommendedName>
        <fullName evidence="6">SRCR domain-containing protein</fullName>
    </recommendedName>
</protein>
<name>A0AA88Y0E9_PINIB</name>
<sequence length="243" mass="27811">MKNIRREVDEVRDYLNQYTAGIVCNYIPVRLNGSSANDGILEVYHNNRWKLVSYRGDPKLASVVCRQLGFRSGGEMYKSYICIEGNCDISESLSGYTECTGKEDNLAQCEGLQWTTYWPLYGRPTGIRCYGDYRPFEVMQTLNQTHEGEIKLTKDGEDYRICARLWDDIHARAVCKSLGYSDGSAKYIRATRYVRYSGEKMIGSMYCGRGADNMYQCFHSGWNSYDKECFNAFPLTAAVQCIL</sequence>
<dbReference type="Pfam" id="PF00530">
    <property type="entry name" value="SRCR"/>
    <property type="match status" value="2"/>
</dbReference>
<dbReference type="InterPro" id="IPR036772">
    <property type="entry name" value="SRCR-like_dom_sf"/>
</dbReference>
<dbReference type="SMART" id="SM00202">
    <property type="entry name" value="SR"/>
    <property type="match status" value="1"/>
</dbReference>
<feature type="disulfide bond" evidence="5">
    <location>
        <begin position="207"/>
        <end position="217"/>
    </location>
</feature>
<evidence type="ECO:0000259" key="6">
    <source>
        <dbReference type="PROSITE" id="PS50287"/>
    </source>
</evidence>
<evidence type="ECO:0000313" key="8">
    <source>
        <dbReference type="Proteomes" id="UP001186944"/>
    </source>
</evidence>
<organism evidence="7 8">
    <name type="scientific">Pinctada imbricata</name>
    <name type="common">Atlantic pearl-oyster</name>
    <name type="synonym">Pinctada martensii</name>
    <dbReference type="NCBI Taxonomy" id="66713"/>
    <lineage>
        <taxon>Eukaryota</taxon>
        <taxon>Metazoa</taxon>
        <taxon>Spiralia</taxon>
        <taxon>Lophotrochozoa</taxon>
        <taxon>Mollusca</taxon>
        <taxon>Bivalvia</taxon>
        <taxon>Autobranchia</taxon>
        <taxon>Pteriomorphia</taxon>
        <taxon>Pterioida</taxon>
        <taxon>Pterioidea</taxon>
        <taxon>Pteriidae</taxon>
        <taxon>Pinctada</taxon>
    </lineage>
</organism>
<dbReference type="EMBL" id="VSWD01000008">
    <property type="protein sequence ID" value="KAK3095338.1"/>
    <property type="molecule type" value="Genomic_DNA"/>
</dbReference>
<keyword evidence="3 5" id="KW-1015">Disulfide bond</keyword>
<dbReference type="AlphaFoldDB" id="A0AA88Y0E9"/>
<feature type="domain" description="SRCR" evidence="6">
    <location>
        <begin position="127"/>
        <end position="242"/>
    </location>
</feature>
<dbReference type="InterPro" id="IPR001190">
    <property type="entry name" value="SRCR"/>
</dbReference>
<evidence type="ECO:0000256" key="2">
    <source>
        <dbReference type="ARBA" id="ARBA00022737"/>
    </source>
</evidence>
<evidence type="ECO:0000256" key="5">
    <source>
        <dbReference type="PROSITE-ProRule" id="PRU00196"/>
    </source>
</evidence>
<keyword evidence="1" id="KW-0732">Signal</keyword>
<keyword evidence="2" id="KW-0677">Repeat</keyword>
<dbReference type="SUPFAM" id="SSF56487">
    <property type="entry name" value="SRCR-like"/>
    <property type="match status" value="2"/>
</dbReference>
<proteinExistence type="predicted"/>
<evidence type="ECO:0000313" key="7">
    <source>
        <dbReference type="EMBL" id="KAK3095338.1"/>
    </source>
</evidence>
<dbReference type="GO" id="GO:0016020">
    <property type="term" value="C:membrane"/>
    <property type="evidence" value="ECO:0007669"/>
    <property type="project" value="InterPro"/>
</dbReference>
<reference evidence="7" key="1">
    <citation type="submission" date="2019-08" db="EMBL/GenBank/DDBJ databases">
        <title>The improved chromosome-level genome for the pearl oyster Pinctada fucata martensii using PacBio sequencing and Hi-C.</title>
        <authorList>
            <person name="Zheng Z."/>
        </authorList>
    </citation>
    <scope>NUCLEOTIDE SEQUENCE</scope>
    <source>
        <strain evidence="7">ZZ-2019</strain>
        <tissue evidence="7">Adductor muscle</tissue>
    </source>
</reference>
<gene>
    <name evidence="7" type="ORF">FSP39_013392</name>
</gene>